<dbReference type="PANTHER" id="PTHR13778:SF47">
    <property type="entry name" value="LIPOPOLYSACCHARIDE 1,3-GALACTOSYLTRANSFERASE"/>
    <property type="match status" value="1"/>
</dbReference>
<evidence type="ECO:0000256" key="2">
    <source>
        <dbReference type="ARBA" id="ARBA00022679"/>
    </source>
</evidence>
<dbReference type="PANTHER" id="PTHR13778">
    <property type="entry name" value="GLYCOSYLTRANSFERASE 8 DOMAIN-CONTAINING PROTEIN"/>
    <property type="match status" value="1"/>
</dbReference>
<evidence type="ECO:0000313" key="5">
    <source>
        <dbReference type="Proteomes" id="UP000657177"/>
    </source>
</evidence>
<dbReference type="SUPFAM" id="SSF53448">
    <property type="entry name" value="Nucleotide-diphospho-sugar transferases"/>
    <property type="match status" value="1"/>
</dbReference>
<accession>A0A8J6LJJ1</accession>
<evidence type="ECO:0000256" key="3">
    <source>
        <dbReference type="ARBA" id="ARBA00022723"/>
    </source>
</evidence>
<comment type="caution">
    <text evidence="4">The sequence shown here is derived from an EMBL/GenBank/DDBJ whole genome shotgun (WGS) entry which is preliminary data.</text>
</comment>
<dbReference type="Proteomes" id="UP000657177">
    <property type="component" value="Unassembled WGS sequence"/>
</dbReference>
<reference evidence="4" key="1">
    <citation type="submission" date="2020-06" db="EMBL/GenBank/DDBJ databases">
        <title>Novel chitinolytic bacterium.</title>
        <authorList>
            <person name="Ungkulpasvich U."/>
            <person name="Kosugi A."/>
            <person name="Uke A."/>
        </authorList>
    </citation>
    <scope>NUCLEOTIDE SEQUENCE</scope>
    <source>
        <strain evidence="4">UUS1-1</strain>
    </source>
</reference>
<dbReference type="InterPro" id="IPR029044">
    <property type="entry name" value="Nucleotide-diphossugar_trans"/>
</dbReference>
<dbReference type="GO" id="GO:0016757">
    <property type="term" value="F:glycosyltransferase activity"/>
    <property type="evidence" value="ECO:0007669"/>
    <property type="project" value="UniProtKB-KW"/>
</dbReference>
<name>A0A8J6LJJ1_9FIRM</name>
<dbReference type="EMBL" id="JAAKDE010000027">
    <property type="protein sequence ID" value="MBA2133936.1"/>
    <property type="molecule type" value="Genomic_DNA"/>
</dbReference>
<dbReference type="GO" id="GO:0046872">
    <property type="term" value="F:metal ion binding"/>
    <property type="evidence" value="ECO:0007669"/>
    <property type="project" value="UniProtKB-KW"/>
</dbReference>
<dbReference type="InterPro" id="IPR002495">
    <property type="entry name" value="Glyco_trans_8"/>
</dbReference>
<evidence type="ECO:0000256" key="1">
    <source>
        <dbReference type="ARBA" id="ARBA00022676"/>
    </source>
</evidence>
<organism evidence="4 5">
    <name type="scientific">Capillibacterium thermochitinicola</name>
    <dbReference type="NCBI Taxonomy" id="2699427"/>
    <lineage>
        <taxon>Bacteria</taxon>
        <taxon>Bacillati</taxon>
        <taxon>Bacillota</taxon>
        <taxon>Capillibacterium</taxon>
    </lineage>
</organism>
<keyword evidence="1" id="KW-0328">Glycosyltransferase</keyword>
<dbReference type="Pfam" id="PF01501">
    <property type="entry name" value="Glyco_transf_8"/>
    <property type="match status" value="1"/>
</dbReference>
<dbReference type="CDD" id="cd04194">
    <property type="entry name" value="GT8_A4GalT_like"/>
    <property type="match status" value="1"/>
</dbReference>
<keyword evidence="3" id="KW-0479">Metal-binding</keyword>
<dbReference type="AlphaFoldDB" id="A0A8J6LJJ1"/>
<protein>
    <submittedName>
        <fullName evidence="4">Glycosyltransferase family 8 protein</fullName>
    </submittedName>
</protein>
<dbReference type="Gene3D" id="3.90.550.10">
    <property type="entry name" value="Spore Coat Polysaccharide Biosynthesis Protein SpsA, Chain A"/>
    <property type="match status" value="1"/>
</dbReference>
<keyword evidence="2" id="KW-0808">Transferase</keyword>
<sequence length="270" mass="32419">MNVLVTLDSNYLRPLKVMLYSLYFNNPGEKIDLYLLHSRIKPEELSELEAYINQHGQRLFVLTVGADDFADAPVVKHYTKEMYYRLLAFKYLPADLDKILYLDPDILVINSIKELYDLDLSDWMYAAAYHDRLMVKEINKFRFLEYDLEEYYNSGVLLMNLVRQRELIKEEEIFAFVEKNKNRLILPDQDVLNSLYAKHIKKIDELKYNYDTRFYKYFRFLSKGKINMDYVIKNTAILHFCGKKKPWHSNYSGEFHSLYKHYEKLAFQGR</sequence>
<gene>
    <name evidence="4" type="ORF">G5B42_10375</name>
</gene>
<keyword evidence="5" id="KW-1185">Reference proteome</keyword>
<evidence type="ECO:0000313" key="4">
    <source>
        <dbReference type="EMBL" id="MBA2133936.1"/>
    </source>
</evidence>
<dbReference type="InterPro" id="IPR050748">
    <property type="entry name" value="Glycosyltrans_8_dom-fam"/>
</dbReference>
<proteinExistence type="predicted"/>